<feature type="chain" id="PRO_5033034726" evidence="2">
    <location>
        <begin position="24"/>
        <end position="77"/>
    </location>
</feature>
<feature type="signal peptide" evidence="2">
    <location>
        <begin position="1"/>
        <end position="23"/>
    </location>
</feature>
<reference evidence="3" key="1">
    <citation type="journal article" date="2020" name="mSystems">
        <title>Genome- and Community-Level Interaction Insights into Carbon Utilization and Element Cycling Functions of Hydrothermarchaeota in Hydrothermal Sediment.</title>
        <authorList>
            <person name="Zhou Z."/>
            <person name="Liu Y."/>
            <person name="Xu W."/>
            <person name="Pan J."/>
            <person name="Luo Z.H."/>
            <person name="Li M."/>
        </authorList>
    </citation>
    <scope>NUCLEOTIDE SEQUENCE [LARGE SCALE GENOMIC DNA]</scope>
    <source>
        <strain evidence="3">SpSt-349</strain>
    </source>
</reference>
<comment type="caution">
    <text evidence="3">The sequence shown here is derived from an EMBL/GenBank/DDBJ whole genome shotgun (WGS) entry which is preliminary data.</text>
</comment>
<keyword evidence="1" id="KW-0812">Transmembrane</keyword>
<evidence type="ECO:0000256" key="1">
    <source>
        <dbReference type="SAM" id="Phobius"/>
    </source>
</evidence>
<proteinExistence type="predicted"/>
<protein>
    <submittedName>
        <fullName evidence="3">Uncharacterized protein</fullName>
    </submittedName>
</protein>
<name>A0A831UF34_GEOME</name>
<evidence type="ECO:0000256" key="2">
    <source>
        <dbReference type="SAM" id="SignalP"/>
    </source>
</evidence>
<sequence>MKSSAPVINALVLLLGSVSSAFAASGAREDNSGIFVWIFLGFCALIVVLQLMPAVMLMLGMAKGLRKESPQEQKATR</sequence>
<gene>
    <name evidence="3" type="ORF">ENQ87_10340</name>
</gene>
<keyword evidence="2" id="KW-0732">Signal</keyword>
<feature type="transmembrane region" description="Helical" evidence="1">
    <location>
        <begin position="33"/>
        <end position="59"/>
    </location>
</feature>
<dbReference type="AlphaFoldDB" id="A0A831UF34"/>
<keyword evidence="1" id="KW-0472">Membrane</keyword>
<dbReference type="EMBL" id="DSOV01000044">
    <property type="protein sequence ID" value="HEN42755.1"/>
    <property type="molecule type" value="Genomic_DNA"/>
</dbReference>
<evidence type="ECO:0000313" key="3">
    <source>
        <dbReference type="EMBL" id="HEN42755.1"/>
    </source>
</evidence>
<organism evidence="3">
    <name type="scientific">Geobacter metallireducens</name>
    <dbReference type="NCBI Taxonomy" id="28232"/>
    <lineage>
        <taxon>Bacteria</taxon>
        <taxon>Pseudomonadati</taxon>
        <taxon>Thermodesulfobacteriota</taxon>
        <taxon>Desulfuromonadia</taxon>
        <taxon>Geobacterales</taxon>
        <taxon>Geobacteraceae</taxon>
        <taxon>Geobacter</taxon>
    </lineage>
</organism>
<accession>A0A831UF34</accession>
<keyword evidence="1" id="KW-1133">Transmembrane helix</keyword>